<dbReference type="Pfam" id="PF09172">
    <property type="entry name" value="Vit_open_b-sht"/>
    <property type="match status" value="1"/>
</dbReference>
<keyword evidence="12" id="KW-1185">Reference proteome</keyword>
<keyword evidence="6" id="KW-0445">Lipid transport</keyword>
<dbReference type="PROSITE" id="PS51211">
    <property type="entry name" value="VITELLOGENIN"/>
    <property type="match status" value="1"/>
</dbReference>
<sequence length="1710" mass="193973">MKYLDGKKYRYDYWTNSTTMVVGSSPSNTTLNIEAKLELNVITACEMELHVKNVVVTTSRSDNEEMMIVEDTAFRTALTKNPVRFSYHDGVIDEVCPHTDEDPRALNFKRAIISVIQNSMTRLDLDHETNERDIVGDCGVKYEVFEAIGNRLLIQKTRDISSCQHRASTTSFIQGVPYAFNGGLDAIPILNSSSICKQEIGRGMVMFASCDEEHRFTPFSSEKGGLVTHVTQALNLTSISSYWGKMGAVDARTDLRYDHHNHIHIEGLSTDFDDSMKWKSTVNEILDIIGENRKVEGVATDAPRLFKNLVLALRHLNFQQLWSINEEREWGLERPIFEDALPMVGTGASVGVMRDLMVTNRVNDIITNTWLTSLAFIPRPDLDTIEEAAPLLESHPVPADAFLGVGALIHSYCRDHADCSQNPPVQRVMTALHGYVSSSCHEETSEAKIQVLMALKSIENSGLAVTEDIPDSLAKCFFLEENENEIRLGAIKAFRRFPCHVSRQSLQSLFLSLEQDSELRIAAYLELMRCPNYQTVKQVKYMLLHEEVNQVGSFVWTHLLNMQETGLPSRSEIQSLLSNEEIVSKFTSDVRKFSRNIEWSGFYDRLNVGAGMDGNIVLSQSSYIPRSATFNFTTDLFGHSLNLLEIGARAEGWDRYTDSIFRPTPEEDPHVFSNPKINDLIARTNKRSDYLAKDAELSLHMKTFGNEIYYRHLHGMDKIMQAFTSLNPAEAIRHLNQGEAINIQKSWLAAESAYIIPTTAGLPLNLSLTTSIALDVHASGSLDVFSFFTRGQGSISGQLKPSVGIEVVGSMLVDGHAAQSGVELLSSLHSSTVVDGRFDIDGLENVRVDIKLPRDKLEIMNITSNIYLVHGSSDSSLPESREAIEGVAIDRMEVDGCTPYEEQLGTKLCLNIQYPNASRVPESPFFPLTGPSQLQLVLHKTDPSLTSYQLRYTWERRPEYRTFLISLNTPGTTSPREHSITYNINFRSQNILLQLQSPRTSISARGRYVLSTTERRIDFSISVNEQETATVTAGISRHSKQGRDVVSPIFTVTWRGQEIVKLSGVVELRQKLGAQLYEVDVQANYLLPGPGGTWDPASGTIRGSLSDNGSEREANLDIMYSPSSTMPQENIKIEYRVANSSTTSDVKFERRWKIYFSQFPNINFKGAWFYRSHFGSFENNIQLNLGENFEDPNHQVDIYQLFTFYHVESRTTFNSTINVKHPRSNLDLKVGLDWFHDDLMLATGFIVQYATNKEVISRLNIKKELASFMEIEGNWFIRIPETIDFELKGHVKEKRGKIYTFEGEAISGASWRAEVEGAYGDLSTRLEQLHNLLLDLRLPTHGLTKINVTFHANERENSLVTHVTTNSGQKYGASIAYIHGRDHLLAQTHTVNLEVYLPRQLYTLNTMISMGSVITITNDLHIDRQRDIHMSVTADVLHPRQRGFQVLLKWDANRDPNQKLVFDVLYQTPSDREFMFTMDGHLFFLGQHYRLKWKTHKLLQYAGGDMIWEHINEGGMSWMEANRNIQEITANFTMRFRRGNTAELYGKFDISTPFVRWKKNILEIKYFRDPDHIEGTLKAGWHDGEFIDMQLLARKRIERNMFRIETKLDVSSSFEGLVTASTGAVFEKKPGIVDMNFFIMWDTDRLEITFEGKDDSSDDVLRFSVFGQVRTTMEGYSLMSAAIDFSLLPLALDTRAVTKWEGHEYEVILT</sequence>
<keyword evidence="5" id="KW-0758">Storage protein</keyword>
<dbReference type="SMART" id="SM00638">
    <property type="entry name" value="LPD_N"/>
    <property type="match status" value="1"/>
</dbReference>
<name>A0AAN8WRI4_HALRR</name>
<evidence type="ECO:0000256" key="9">
    <source>
        <dbReference type="PROSITE-ProRule" id="PRU00557"/>
    </source>
</evidence>
<evidence type="ECO:0000256" key="8">
    <source>
        <dbReference type="ARBA" id="ARBA00023180"/>
    </source>
</evidence>
<dbReference type="EMBL" id="JAXCGZ010015877">
    <property type="protein sequence ID" value="KAK7069752.1"/>
    <property type="molecule type" value="Genomic_DNA"/>
</dbReference>
<protein>
    <recommendedName>
        <fullName evidence="10">Vitellogenin domain-containing protein</fullName>
    </recommendedName>
</protein>
<dbReference type="Gene3D" id="2.30.230.10">
    <property type="entry name" value="Lipovitellin, beta-sheet shell regions, chain A"/>
    <property type="match status" value="1"/>
</dbReference>
<evidence type="ECO:0000256" key="6">
    <source>
        <dbReference type="ARBA" id="ARBA00023055"/>
    </source>
</evidence>
<dbReference type="InterPro" id="IPR015819">
    <property type="entry name" value="Lipid_transp_b-sht_shell"/>
</dbReference>
<dbReference type="Gene3D" id="2.20.50.20">
    <property type="entry name" value="Lipovitellin. Chain A, domain 3"/>
    <property type="match status" value="1"/>
</dbReference>
<keyword evidence="7" id="KW-1015">Disulfide bond</keyword>
<evidence type="ECO:0000256" key="5">
    <source>
        <dbReference type="ARBA" id="ARBA00022761"/>
    </source>
</evidence>
<evidence type="ECO:0000256" key="1">
    <source>
        <dbReference type="ARBA" id="ARBA00004613"/>
    </source>
</evidence>
<dbReference type="SMART" id="SM01169">
    <property type="entry name" value="DUF1943"/>
    <property type="match status" value="1"/>
</dbReference>
<dbReference type="InterPro" id="IPR015817">
    <property type="entry name" value="Vitellinogen_open_b-sht_sub1"/>
</dbReference>
<dbReference type="Proteomes" id="UP001381693">
    <property type="component" value="Unassembled WGS sequence"/>
</dbReference>
<dbReference type="InterPro" id="IPR050733">
    <property type="entry name" value="Vitellogenin/Apolipophorin"/>
</dbReference>
<dbReference type="InterPro" id="IPR009454">
    <property type="entry name" value="Lipid_transpt_open_b-sht"/>
</dbReference>
<proteinExistence type="predicted"/>
<comment type="caution">
    <text evidence="9">Lacks conserved residue(s) required for the propagation of feature annotation.</text>
</comment>
<reference evidence="11 12" key="1">
    <citation type="submission" date="2023-11" db="EMBL/GenBank/DDBJ databases">
        <title>Halocaridina rubra genome assembly.</title>
        <authorList>
            <person name="Smith C."/>
        </authorList>
    </citation>
    <scope>NUCLEOTIDE SEQUENCE [LARGE SCALE GENOMIC DNA]</scope>
    <source>
        <strain evidence="11">EP-1</strain>
        <tissue evidence="11">Whole</tissue>
    </source>
</reference>
<dbReference type="InterPro" id="IPR015816">
    <property type="entry name" value="Vitellinogen_b-sht_N"/>
</dbReference>
<feature type="non-terminal residue" evidence="11">
    <location>
        <position position="1710"/>
    </location>
</feature>
<organism evidence="11 12">
    <name type="scientific">Halocaridina rubra</name>
    <name type="common">Hawaiian red shrimp</name>
    <dbReference type="NCBI Taxonomy" id="373956"/>
    <lineage>
        <taxon>Eukaryota</taxon>
        <taxon>Metazoa</taxon>
        <taxon>Ecdysozoa</taxon>
        <taxon>Arthropoda</taxon>
        <taxon>Crustacea</taxon>
        <taxon>Multicrustacea</taxon>
        <taxon>Malacostraca</taxon>
        <taxon>Eumalacostraca</taxon>
        <taxon>Eucarida</taxon>
        <taxon>Decapoda</taxon>
        <taxon>Pleocyemata</taxon>
        <taxon>Caridea</taxon>
        <taxon>Atyoidea</taxon>
        <taxon>Atyidae</taxon>
        <taxon>Halocaridina</taxon>
    </lineage>
</organism>
<evidence type="ECO:0000259" key="10">
    <source>
        <dbReference type="PROSITE" id="PS51211"/>
    </source>
</evidence>
<keyword evidence="8" id="KW-0325">Glycoprotein</keyword>
<dbReference type="SUPFAM" id="SSF56968">
    <property type="entry name" value="Lipovitellin-phosvitin complex, beta-sheet shell regions"/>
    <property type="match status" value="2"/>
</dbReference>
<dbReference type="GO" id="GO:0005576">
    <property type="term" value="C:extracellular region"/>
    <property type="evidence" value="ECO:0007669"/>
    <property type="project" value="UniProtKB-SubCell"/>
</dbReference>
<dbReference type="GO" id="GO:0045735">
    <property type="term" value="F:nutrient reservoir activity"/>
    <property type="evidence" value="ECO:0007669"/>
    <property type="project" value="UniProtKB-KW"/>
</dbReference>
<evidence type="ECO:0000256" key="7">
    <source>
        <dbReference type="ARBA" id="ARBA00023157"/>
    </source>
</evidence>
<feature type="domain" description="Vitellogenin" evidence="10">
    <location>
        <begin position="3"/>
        <end position="628"/>
    </location>
</feature>
<keyword evidence="2" id="KW-0813">Transport</keyword>
<comment type="caution">
    <text evidence="11">The sequence shown here is derived from an EMBL/GenBank/DDBJ whole genome shotgun (WGS) entry which is preliminary data.</text>
</comment>
<dbReference type="Pfam" id="PF01347">
    <property type="entry name" value="Vitellogenin_N"/>
    <property type="match status" value="1"/>
</dbReference>
<accession>A0AAN8WRI4</accession>
<evidence type="ECO:0000313" key="11">
    <source>
        <dbReference type="EMBL" id="KAK7069752.1"/>
    </source>
</evidence>
<dbReference type="GO" id="GO:0005319">
    <property type="term" value="F:lipid transporter activity"/>
    <property type="evidence" value="ECO:0007669"/>
    <property type="project" value="InterPro"/>
</dbReference>
<dbReference type="Gene3D" id="1.25.10.20">
    <property type="entry name" value="Vitellinogen, superhelical"/>
    <property type="match status" value="1"/>
</dbReference>
<dbReference type="SUPFAM" id="SSF48431">
    <property type="entry name" value="Lipovitellin-phosvitin complex, superhelical domain"/>
    <property type="match status" value="1"/>
</dbReference>
<evidence type="ECO:0000256" key="3">
    <source>
        <dbReference type="ARBA" id="ARBA00022525"/>
    </source>
</evidence>
<comment type="subcellular location">
    <subcellularLocation>
        <location evidence="1">Secreted</location>
    </subcellularLocation>
</comment>
<dbReference type="Gene3D" id="2.20.80.10">
    <property type="entry name" value="Lipovitellin-phosvitin complex, chain A, domain 4"/>
    <property type="match status" value="1"/>
</dbReference>
<dbReference type="InterPro" id="IPR011030">
    <property type="entry name" value="Lipovitellin_superhlx_dom"/>
</dbReference>
<keyword evidence="3" id="KW-0964">Secreted</keyword>
<keyword evidence="4" id="KW-0732">Signal</keyword>
<evidence type="ECO:0000256" key="2">
    <source>
        <dbReference type="ARBA" id="ARBA00022448"/>
    </source>
</evidence>
<evidence type="ECO:0000313" key="12">
    <source>
        <dbReference type="Proteomes" id="UP001381693"/>
    </source>
</evidence>
<dbReference type="InterPro" id="IPR015255">
    <property type="entry name" value="Vitellinogen_open_b-sht"/>
</dbReference>
<dbReference type="PANTHER" id="PTHR23345:SF15">
    <property type="entry name" value="VITELLOGENIN 1-RELATED"/>
    <property type="match status" value="1"/>
</dbReference>
<dbReference type="InterPro" id="IPR001747">
    <property type="entry name" value="Vitellogenin_N"/>
</dbReference>
<dbReference type="Pfam" id="PF06448">
    <property type="entry name" value="DUF1081"/>
    <property type="match status" value="1"/>
</dbReference>
<dbReference type="PANTHER" id="PTHR23345">
    <property type="entry name" value="VITELLOGENIN-RELATED"/>
    <property type="match status" value="1"/>
</dbReference>
<gene>
    <name evidence="11" type="ORF">SK128_004786</name>
</gene>
<evidence type="ECO:0000256" key="4">
    <source>
        <dbReference type="ARBA" id="ARBA00022729"/>
    </source>
</evidence>